<dbReference type="SUPFAM" id="SSF53822">
    <property type="entry name" value="Periplasmic binding protein-like I"/>
    <property type="match status" value="1"/>
</dbReference>
<evidence type="ECO:0000256" key="3">
    <source>
        <dbReference type="ARBA" id="ARBA00022729"/>
    </source>
</evidence>
<dbReference type="EMBL" id="CP027668">
    <property type="protein sequence ID" value="AVO45405.1"/>
    <property type="molecule type" value="Genomic_DNA"/>
</dbReference>
<dbReference type="PANTHER" id="PTHR47151:SF2">
    <property type="entry name" value="AMINO ACID BINDING PROTEIN"/>
    <property type="match status" value="1"/>
</dbReference>
<sequence>MKTKLLAGLTLGLGLALALPAQAQIRLGVAGPITGPNASFGAQLRHGVEQAVEDINAAGGILGQRIQLSVGDDVSDPRQGVSVANKFVGDGVKFVVGHFNSGVSIPSSEVYAENGIVAITPASTNPRYTERGLWNVFRTCGRDDQQGAVAGAYLARQFAGKRVAIVHDKTTYGKGLADETQKAMNAAGLKEVIYEGVNTGEKDFSALISKLKAANVDVVYWGGLHTEGGLIVRQMRDQGVAAPLMSGDGIADNEFAAIAGPGATGTLMTFPPDPRNRPEARAIVEKFRTARRFEPQAYTLYSYAAVQIFQQAAVATNSVDPKKIAEFMRTGHVFKTVIGDISYDKKGDITRADYVMYTWRAGPDGKVSYFENPTTN</sequence>
<dbReference type="Proteomes" id="UP000237889">
    <property type="component" value="Chromosome"/>
</dbReference>
<accession>A0A2S0NB87</accession>
<protein>
    <submittedName>
        <fullName evidence="7">Branched chain amino acid ABC transporter substrate-binding protein</fullName>
    </submittedName>
</protein>
<keyword evidence="4" id="KW-0029">Amino-acid transport</keyword>
<evidence type="ECO:0000256" key="1">
    <source>
        <dbReference type="ARBA" id="ARBA00010062"/>
    </source>
</evidence>
<dbReference type="CDD" id="cd06342">
    <property type="entry name" value="PBP1_ABC_LIVBP-like"/>
    <property type="match status" value="1"/>
</dbReference>
<evidence type="ECO:0000313" key="8">
    <source>
        <dbReference type="Proteomes" id="UP000237889"/>
    </source>
</evidence>
<evidence type="ECO:0000256" key="4">
    <source>
        <dbReference type="ARBA" id="ARBA00022970"/>
    </source>
</evidence>
<dbReference type="Gene3D" id="3.40.50.2300">
    <property type="match status" value="2"/>
</dbReference>
<dbReference type="Pfam" id="PF13458">
    <property type="entry name" value="Peripla_BP_6"/>
    <property type="match status" value="1"/>
</dbReference>
<dbReference type="AlphaFoldDB" id="A0A2S0NB87"/>
<proteinExistence type="inferred from homology"/>
<dbReference type="RefSeq" id="WP_106748746.1">
    <property type="nucleotide sequence ID" value="NZ_CP027668.1"/>
</dbReference>
<keyword evidence="2" id="KW-0813">Transport</keyword>
<name>A0A2S0NB87_9HYPH</name>
<dbReference type="OrthoDB" id="9768386at2"/>
<dbReference type="PRINTS" id="PR00337">
    <property type="entry name" value="LEUILEVALBP"/>
</dbReference>
<evidence type="ECO:0000313" key="7">
    <source>
        <dbReference type="EMBL" id="AVO45405.1"/>
    </source>
</evidence>
<reference evidence="7 8" key="1">
    <citation type="submission" date="2018-03" db="EMBL/GenBank/DDBJ databases">
        <title>Genome sequencing of Phreatobacter sp.</title>
        <authorList>
            <person name="Kim S.-J."/>
            <person name="Heo J."/>
            <person name="Kwon S.-W."/>
        </authorList>
    </citation>
    <scope>NUCLEOTIDE SEQUENCE [LARGE SCALE GENOMIC DNA]</scope>
    <source>
        <strain evidence="7 8">S-12</strain>
    </source>
</reference>
<organism evidence="7 8">
    <name type="scientific">Phreatobacter cathodiphilus</name>
    <dbReference type="NCBI Taxonomy" id="1868589"/>
    <lineage>
        <taxon>Bacteria</taxon>
        <taxon>Pseudomonadati</taxon>
        <taxon>Pseudomonadota</taxon>
        <taxon>Alphaproteobacteria</taxon>
        <taxon>Hyphomicrobiales</taxon>
        <taxon>Phreatobacteraceae</taxon>
        <taxon>Phreatobacter</taxon>
    </lineage>
</organism>
<feature type="domain" description="Leucine-binding protein" evidence="6">
    <location>
        <begin position="24"/>
        <end position="361"/>
    </location>
</feature>
<keyword evidence="3 5" id="KW-0732">Signal</keyword>
<feature type="chain" id="PRO_5015695427" evidence="5">
    <location>
        <begin position="24"/>
        <end position="376"/>
    </location>
</feature>
<evidence type="ECO:0000256" key="5">
    <source>
        <dbReference type="SAM" id="SignalP"/>
    </source>
</evidence>
<dbReference type="InterPro" id="IPR000709">
    <property type="entry name" value="Leu_Ile_Val-bd"/>
</dbReference>
<feature type="signal peptide" evidence="5">
    <location>
        <begin position="1"/>
        <end position="23"/>
    </location>
</feature>
<comment type="similarity">
    <text evidence="1">Belongs to the leucine-binding protein family.</text>
</comment>
<evidence type="ECO:0000259" key="6">
    <source>
        <dbReference type="Pfam" id="PF13458"/>
    </source>
</evidence>
<keyword evidence="8" id="KW-1185">Reference proteome</keyword>
<evidence type="ECO:0000256" key="2">
    <source>
        <dbReference type="ARBA" id="ARBA00022448"/>
    </source>
</evidence>
<dbReference type="InterPro" id="IPR028081">
    <property type="entry name" value="Leu-bd"/>
</dbReference>
<dbReference type="PANTHER" id="PTHR47151">
    <property type="entry name" value="LEU/ILE/VAL-BINDING ABC TRANSPORTER SUBUNIT"/>
    <property type="match status" value="1"/>
</dbReference>
<gene>
    <name evidence="7" type="ORF">C6569_10220</name>
</gene>
<dbReference type="InterPro" id="IPR028082">
    <property type="entry name" value="Peripla_BP_I"/>
</dbReference>
<dbReference type="GO" id="GO:0006865">
    <property type="term" value="P:amino acid transport"/>
    <property type="evidence" value="ECO:0007669"/>
    <property type="project" value="UniProtKB-KW"/>
</dbReference>
<dbReference type="KEGG" id="phr:C6569_10220"/>